<gene>
    <name evidence="2" type="ORF">GCM10008106_01830</name>
</gene>
<proteinExistence type="predicted"/>
<keyword evidence="1" id="KW-0472">Membrane</keyword>
<evidence type="ECO:0000256" key="1">
    <source>
        <dbReference type="SAM" id="Phobius"/>
    </source>
</evidence>
<organism evidence="2 3">
    <name type="scientific">Mongoliitalea lutea</name>
    <dbReference type="NCBI Taxonomy" id="849756"/>
    <lineage>
        <taxon>Bacteria</taxon>
        <taxon>Pseudomonadati</taxon>
        <taxon>Bacteroidota</taxon>
        <taxon>Cytophagia</taxon>
        <taxon>Cytophagales</taxon>
        <taxon>Cyclobacteriaceae</taxon>
        <taxon>Mongoliitalea</taxon>
    </lineage>
</organism>
<comment type="caution">
    <text evidence="2">The sequence shown here is derived from an EMBL/GenBank/DDBJ whole genome shotgun (WGS) entry which is preliminary data.</text>
</comment>
<protein>
    <submittedName>
        <fullName evidence="2">Uncharacterized protein</fullName>
    </submittedName>
</protein>
<dbReference type="RefSeq" id="WP_189578474.1">
    <property type="nucleotide sequence ID" value="NZ_BMYF01000001.1"/>
</dbReference>
<evidence type="ECO:0000313" key="3">
    <source>
        <dbReference type="Proteomes" id="UP000642809"/>
    </source>
</evidence>
<dbReference type="AlphaFoldDB" id="A0A8J3G3N8"/>
<reference evidence="2" key="2">
    <citation type="submission" date="2020-09" db="EMBL/GenBank/DDBJ databases">
        <authorList>
            <person name="Sun Q."/>
            <person name="Kim S."/>
        </authorList>
    </citation>
    <scope>NUCLEOTIDE SEQUENCE</scope>
    <source>
        <strain evidence="2">KCTC 23224</strain>
    </source>
</reference>
<name>A0A8J3G3N8_9BACT</name>
<dbReference type="Proteomes" id="UP000642809">
    <property type="component" value="Unassembled WGS sequence"/>
</dbReference>
<dbReference type="EMBL" id="BMYF01000001">
    <property type="protein sequence ID" value="GHB24729.1"/>
    <property type="molecule type" value="Genomic_DNA"/>
</dbReference>
<accession>A0A8J3G3N8</accession>
<keyword evidence="1" id="KW-0812">Transmembrane</keyword>
<evidence type="ECO:0000313" key="2">
    <source>
        <dbReference type="EMBL" id="GHB24729.1"/>
    </source>
</evidence>
<reference evidence="2" key="1">
    <citation type="journal article" date="2014" name="Int. J. Syst. Evol. Microbiol.">
        <title>Complete genome sequence of Corynebacterium casei LMG S-19264T (=DSM 44701T), isolated from a smear-ripened cheese.</title>
        <authorList>
            <consortium name="US DOE Joint Genome Institute (JGI-PGF)"/>
            <person name="Walter F."/>
            <person name="Albersmeier A."/>
            <person name="Kalinowski J."/>
            <person name="Ruckert C."/>
        </authorList>
    </citation>
    <scope>NUCLEOTIDE SEQUENCE</scope>
    <source>
        <strain evidence="2">KCTC 23224</strain>
    </source>
</reference>
<keyword evidence="1" id="KW-1133">Transmembrane helix</keyword>
<sequence>MGYLPLFLTFGGFILLFVMVVSSTFNNKKKRLLLLAEQALLVMNKIDNSITVQNSGNLQFVEQVIKSFQEKKDSLLSSNADTTEKSLIPTMKNLKMAKAGYNQLLAEKPYSFIGKLMGHQPLT</sequence>
<keyword evidence="3" id="KW-1185">Reference proteome</keyword>
<feature type="transmembrane region" description="Helical" evidence="1">
    <location>
        <begin position="6"/>
        <end position="25"/>
    </location>
</feature>